<feature type="domain" description="Protein kinase" evidence="6">
    <location>
        <begin position="6"/>
        <end position="95"/>
    </location>
</feature>
<comment type="caution">
    <text evidence="7">The sequence shown here is derived from an EMBL/GenBank/DDBJ whole genome shotgun (WGS) entry which is preliminary data.</text>
</comment>
<evidence type="ECO:0000256" key="5">
    <source>
        <dbReference type="PROSITE-ProRule" id="PRU10141"/>
    </source>
</evidence>
<dbReference type="PROSITE" id="PS50011">
    <property type="entry name" value="PROTEIN_KINASE_DOM"/>
    <property type="match status" value="1"/>
</dbReference>
<evidence type="ECO:0000313" key="7">
    <source>
        <dbReference type="EMBL" id="GMT16200.1"/>
    </source>
</evidence>
<evidence type="ECO:0000256" key="2">
    <source>
        <dbReference type="ARBA" id="ARBA00022741"/>
    </source>
</evidence>
<proteinExistence type="predicted"/>
<dbReference type="InterPro" id="IPR000719">
    <property type="entry name" value="Prot_kinase_dom"/>
</dbReference>
<keyword evidence="3" id="KW-0418">Kinase</keyword>
<dbReference type="GO" id="GO:0005524">
    <property type="term" value="F:ATP binding"/>
    <property type="evidence" value="ECO:0007669"/>
    <property type="project" value="UniProtKB-UniRule"/>
</dbReference>
<dbReference type="GO" id="GO:0005634">
    <property type="term" value="C:nucleus"/>
    <property type="evidence" value="ECO:0007669"/>
    <property type="project" value="TreeGrafter"/>
</dbReference>
<protein>
    <recommendedName>
        <fullName evidence="6">Protein kinase domain-containing protein</fullName>
    </recommendedName>
</protein>
<keyword evidence="8" id="KW-1185">Reference proteome</keyword>
<dbReference type="GO" id="GO:0005737">
    <property type="term" value="C:cytoplasm"/>
    <property type="evidence" value="ECO:0007669"/>
    <property type="project" value="TreeGrafter"/>
</dbReference>
<feature type="non-terminal residue" evidence="7">
    <location>
        <position position="1"/>
    </location>
</feature>
<keyword evidence="2 5" id="KW-0547">Nucleotide-binding</keyword>
<dbReference type="Gene3D" id="3.30.200.20">
    <property type="entry name" value="Phosphorylase Kinase, domain 1"/>
    <property type="match status" value="1"/>
</dbReference>
<evidence type="ECO:0000256" key="3">
    <source>
        <dbReference type="ARBA" id="ARBA00022777"/>
    </source>
</evidence>
<dbReference type="InterPro" id="IPR011009">
    <property type="entry name" value="Kinase-like_dom_sf"/>
</dbReference>
<dbReference type="InterPro" id="IPR017441">
    <property type="entry name" value="Protein_kinase_ATP_BS"/>
</dbReference>
<feature type="binding site" evidence="5">
    <location>
        <position position="35"/>
    </location>
    <ligand>
        <name>ATP</name>
        <dbReference type="ChEBI" id="CHEBI:30616"/>
    </ligand>
</feature>
<dbReference type="AlphaFoldDB" id="A0AAV5VE65"/>
<evidence type="ECO:0000256" key="4">
    <source>
        <dbReference type="ARBA" id="ARBA00022840"/>
    </source>
</evidence>
<evidence type="ECO:0000313" key="8">
    <source>
        <dbReference type="Proteomes" id="UP001432322"/>
    </source>
</evidence>
<dbReference type="Proteomes" id="UP001432322">
    <property type="component" value="Unassembled WGS sequence"/>
</dbReference>
<dbReference type="PROSITE" id="PS00107">
    <property type="entry name" value="PROTEIN_KINASE_ATP"/>
    <property type="match status" value="1"/>
</dbReference>
<dbReference type="PANTHER" id="PTHR11042">
    <property type="entry name" value="EUKARYOTIC TRANSLATION INITIATION FACTOR 2-ALPHA KINASE EIF2-ALPHA KINASE -RELATED"/>
    <property type="match status" value="1"/>
</dbReference>
<dbReference type="InterPro" id="IPR050339">
    <property type="entry name" value="CC_SR_Kinase"/>
</dbReference>
<sequence length="95" mass="11279">RFLEEFIPIRIIGEGAFGIVYEAEHRLTKLKYAVKRVHIKPNLRLMRRARREATMLANLDHPGIVRYQHSCIEKPPPGWQTSRWRFLLQSANEKK</sequence>
<dbReference type="EMBL" id="BTSY01000002">
    <property type="protein sequence ID" value="GMT16200.1"/>
    <property type="molecule type" value="Genomic_DNA"/>
</dbReference>
<gene>
    <name evidence="7" type="ORF">PFISCL1PPCAC_7497</name>
</gene>
<organism evidence="7 8">
    <name type="scientific">Pristionchus fissidentatus</name>
    <dbReference type="NCBI Taxonomy" id="1538716"/>
    <lineage>
        <taxon>Eukaryota</taxon>
        <taxon>Metazoa</taxon>
        <taxon>Ecdysozoa</taxon>
        <taxon>Nematoda</taxon>
        <taxon>Chromadorea</taxon>
        <taxon>Rhabditida</taxon>
        <taxon>Rhabditina</taxon>
        <taxon>Diplogasteromorpha</taxon>
        <taxon>Diplogasteroidea</taxon>
        <taxon>Neodiplogasteridae</taxon>
        <taxon>Pristionchus</taxon>
    </lineage>
</organism>
<keyword evidence="1" id="KW-0808">Transferase</keyword>
<evidence type="ECO:0000256" key="1">
    <source>
        <dbReference type="ARBA" id="ARBA00022679"/>
    </source>
</evidence>
<reference evidence="7" key="1">
    <citation type="submission" date="2023-10" db="EMBL/GenBank/DDBJ databases">
        <title>Genome assembly of Pristionchus species.</title>
        <authorList>
            <person name="Yoshida K."/>
            <person name="Sommer R.J."/>
        </authorList>
    </citation>
    <scope>NUCLEOTIDE SEQUENCE</scope>
    <source>
        <strain evidence="7">RS5133</strain>
    </source>
</reference>
<dbReference type="SUPFAM" id="SSF56112">
    <property type="entry name" value="Protein kinase-like (PK-like)"/>
    <property type="match status" value="1"/>
</dbReference>
<name>A0AAV5VE65_9BILA</name>
<dbReference type="PANTHER" id="PTHR11042:SF91">
    <property type="entry name" value="EUKARYOTIC TRANSLATION INITIATION FACTOR 2-ALPHA KINASE"/>
    <property type="match status" value="1"/>
</dbReference>
<keyword evidence="4 5" id="KW-0067">ATP-binding</keyword>
<dbReference type="Pfam" id="PF00069">
    <property type="entry name" value="Pkinase"/>
    <property type="match status" value="1"/>
</dbReference>
<accession>A0AAV5VE65</accession>
<dbReference type="GO" id="GO:0004694">
    <property type="term" value="F:eukaryotic translation initiation factor 2alpha kinase activity"/>
    <property type="evidence" value="ECO:0007669"/>
    <property type="project" value="TreeGrafter"/>
</dbReference>
<evidence type="ECO:0000259" key="6">
    <source>
        <dbReference type="PROSITE" id="PS50011"/>
    </source>
</evidence>